<dbReference type="STRING" id="1225564.AA309_25525"/>
<keyword evidence="2" id="KW-1185">Reference proteome</keyword>
<dbReference type="OrthoDB" id="9785236at2"/>
<dbReference type="Proteomes" id="UP000035489">
    <property type="component" value="Unassembled WGS sequence"/>
</dbReference>
<dbReference type="SUPFAM" id="SSF141130">
    <property type="entry name" value="Acetamidase/Formamidase-like"/>
    <property type="match status" value="1"/>
</dbReference>
<dbReference type="InterPro" id="IPR004304">
    <property type="entry name" value="FmdA_AmdA"/>
</dbReference>
<evidence type="ECO:0000313" key="1">
    <source>
        <dbReference type="EMBL" id="KLK90478.1"/>
    </source>
</evidence>
<reference evidence="1 2" key="1">
    <citation type="submission" date="2015-05" db="EMBL/GenBank/DDBJ databases">
        <title>Draft genome sequence of Microvirga vignae strain BR3299, a novel nitrogen fixing bacteria isolated from Brazil semi-aired region.</title>
        <authorList>
            <person name="Zilli J.E."/>
            <person name="Passos S.R."/>
            <person name="Leite J."/>
            <person name="Baldani J.I."/>
            <person name="Xavier G.R."/>
            <person name="Rumjaneck N.G."/>
            <person name="Simoes-Araujo J.L."/>
        </authorList>
    </citation>
    <scope>NUCLEOTIDE SEQUENCE [LARGE SCALE GENOMIC DNA]</scope>
    <source>
        <strain evidence="1 2">BR3299</strain>
    </source>
</reference>
<protein>
    <submittedName>
        <fullName evidence="1">Amidase</fullName>
    </submittedName>
</protein>
<dbReference type="PATRIC" id="fig|1225564.3.peg.6670"/>
<comment type="caution">
    <text evidence="1">The sequence shown here is derived from an EMBL/GenBank/DDBJ whole genome shotgun (WGS) entry which is preliminary data.</text>
</comment>
<accession>A0A0H1R5Q9</accession>
<dbReference type="PANTHER" id="PTHR31891">
    <property type="entry name" value="FORMAMIDASE C869.04-RELATED"/>
    <property type="match status" value="1"/>
</dbReference>
<dbReference type="Gene3D" id="3.10.28.20">
    <property type="entry name" value="Acetamidase/Formamidase-like domains"/>
    <property type="match status" value="1"/>
</dbReference>
<sequence>MAHHHLAASPETCHWGYFDAQQPSVLTIRSGDRVTIDTVSGGPDVLPTQDFHVPPELLAIHAAESGLPFGPHILTGPVAVEEAASGDVLEIRILDVKLRQDWGYNFSGPLAGTLRDDFAAHHLMHIPLDQDRLVARLPWGLELPLRPFFGVMGVAPPPAWKRCTSVVPRAFGGNLDNKELTPGTTLFLPVFVAGALFSCGDGHAAQGDGEVNDTAIETALSGTFEILVRKDLRYTYPCAETPTHVLTFGMDPDLDRCVERALRNMIALIVECCGISREDAYALCSIAADLRVTQMVNQHKGVHCMLEKRFLKR</sequence>
<dbReference type="Gene3D" id="2.60.120.580">
    <property type="entry name" value="Acetamidase/Formamidase-like domains"/>
    <property type="match status" value="2"/>
</dbReference>
<dbReference type="EMBL" id="LCYG01000084">
    <property type="protein sequence ID" value="KLK90478.1"/>
    <property type="molecule type" value="Genomic_DNA"/>
</dbReference>
<dbReference type="AlphaFoldDB" id="A0A0H1R5Q9"/>
<proteinExistence type="predicted"/>
<evidence type="ECO:0000313" key="2">
    <source>
        <dbReference type="Proteomes" id="UP000035489"/>
    </source>
</evidence>
<organism evidence="1 2">
    <name type="scientific">Microvirga vignae</name>
    <dbReference type="NCBI Taxonomy" id="1225564"/>
    <lineage>
        <taxon>Bacteria</taxon>
        <taxon>Pseudomonadati</taxon>
        <taxon>Pseudomonadota</taxon>
        <taxon>Alphaproteobacteria</taxon>
        <taxon>Hyphomicrobiales</taxon>
        <taxon>Methylobacteriaceae</taxon>
        <taxon>Microvirga</taxon>
    </lineage>
</organism>
<dbReference type="GO" id="GO:0016811">
    <property type="term" value="F:hydrolase activity, acting on carbon-nitrogen (but not peptide) bonds, in linear amides"/>
    <property type="evidence" value="ECO:0007669"/>
    <property type="project" value="InterPro"/>
</dbReference>
<name>A0A0H1R5Q9_9HYPH</name>
<gene>
    <name evidence="1" type="ORF">AA309_25525</name>
</gene>
<dbReference type="PANTHER" id="PTHR31891:SF1">
    <property type="entry name" value="FORMAMIDASE C869.04-RELATED"/>
    <property type="match status" value="1"/>
</dbReference>
<dbReference type="Pfam" id="PF03069">
    <property type="entry name" value="FmdA_AmdA"/>
    <property type="match status" value="2"/>
</dbReference>
<dbReference type="RefSeq" id="WP_047191870.1">
    <property type="nucleotide sequence ID" value="NZ_LCYG01000084.1"/>
</dbReference>